<keyword evidence="1" id="KW-1133">Transmembrane helix</keyword>
<dbReference type="AlphaFoldDB" id="A0A816MR97"/>
<dbReference type="Proteomes" id="UP000663842">
    <property type="component" value="Unassembled WGS sequence"/>
</dbReference>
<evidence type="ECO:0000313" key="5">
    <source>
        <dbReference type="EMBL" id="CAF2077355.1"/>
    </source>
</evidence>
<organism evidence="4 13">
    <name type="scientific">Rotaria magnacalcarata</name>
    <dbReference type="NCBI Taxonomy" id="392030"/>
    <lineage>
        <taxon>Eukaryota</taxon>
        <taxon>Metazoa</taxon>
        <taxon>Spiralia</taxon>
        <taxon>Gnathifera</taxon>
        <taxon>Rotifera</taxon>
        <taxon>Eurotatoria</taxon>
        <taxon>Bdelloidea</taxon>
        <taxon>Philodinida</taxon>
        <taxon>Philodinidae</taxon>
        <taxon>Rotaria</taxon>
    </lineage>
</organism>
<dbReference type="EMBL" id="CAJOBI010005202">
    <property type="protein sequence ID" value="CAF4025092.1"/>
    <property type="molecule type" value="Genomic_DNA"/>
</dbReference>
<dbReference type="Proteomes" id="UP000663856">
    <property type="component" value="Unassembled WGS sequence"/>
</dbReference>
<evidence type="ECO:0000313" key="13">
    <source>
        <dbReference type="Proteomes" id="UP000663887"/>
    </source>
</evidence>
<dbReference type="EMBL" id="CAJNRE010008873">
    <property type="protein sequence ID" value="CAF2077355.1"/>
    <property type="molecule type" value="Genomic_DNA"/>
</dbReference>
<dbReference type="OrthoDB" id="9976130at2759"/>
<sequence length="96" mass="11730">MRKWYFTICRRRPFSARYYQVFGREPQYPCWLVFLHLIFGSFKCIIYYGLILLLIKWYLWPSIAPSLTKYSIVQTTLNRSSSLVDRLRENRKLPLE</sequence>
<dbReference type="Proteomes" id="UP000663866">
    <property type="component" value="Unassembled WGS sequence"/>
</dbReference>
<reference evidence="4" key="1">
    <citation type="submission" date="2021-02" db="EMBL/GenBank/DDBJ databases">
        <authorList>
            <person name="Nowell W R."/>
        </authorList>
    </citation>
    <scope>NUCLEOTIDE SEQUENCE</scope>
</reference>
<evidence type="ECO:0000313" key="12">
    <source>
        <dbReference type="Proteomes" id="UP000663866"/>
    </source>
</evidence>
<evidence type="ECO:0000313" key="4">
    <source>
        <dbReference type="EMBL" id="CAF1985378.1"/>
    </source>
</evidence>
<dbReference type="EMBL" id="CAJOBG010004033">
    <property type="protein sequence ID" value="CAF4091977.1"/>
    <property type="molecule type" value="Genomic_DNA"/>
</dbReference>
<protein>
    <submittedName>
        <fullName evidence="4">Uncharacterized protein</fullName>
    </submittedName>
</protein>
<evidence type="ECO:0000256" key="1">
    <source>
        <dbReference type="SAM" id="Phobius"/>
    </source>
</evidence>
<dbReference type="EMBL" id="CAJNOV010000018">
    <property type="protein sequence ID" value="CAF0956168.1"/>
    <property type="molecule type" value="Genomic_DNA"/>
</dbReference>
<dbReference type="Proteomes" id="UP000681967">
    <property type="component" value="Unassembled WGS sequence"/>
</dbReference>
<dbReference type="Proteomes" id="UP000663887">
    <property type="component" value="Unassembled WGS sequence"/>
</dbReference>
<name>A0A816MR97_9BILA</name>
<evidence type="ECO:0000313" key="11">
    <source>
        <dbReference type="EMBL" id="CAF5097948.1"/>
    </source>
</evidence>
<evidence type="ECO:0000313" key="6">
    <source>
        <dbReference type="EMBL" id="CAF2191003.1"/>
    </source>
</evidence>
<dbReference type="EMBL" id="CAJOBH010237815">
    <property type="protein sequence ID" value="CAF5097948.1"/>
    <property type="molecule type" value="Genomic_DNA"/>
</dbReference>
<dbReference type="Proteomes" id="UP000663855">
    <property type="component" value="Unassembled WGS sequence"/>
</dbReference>
<evidence type="ECO:0000313" key="10">
    <source>
        <dbReference type="EMBL" id="CAF4891831.1"/>
    </source>
</evidence>
<evidence type="ECO:0000313" key="8">
    <source>
        <dbReference type="EMBL" id="CAF4091977.1"/>
    </source>
</evidence>
<dbReference type="Proteomes" id="UP000676336">
    <property type="component" value="Unassembled WGS sequence"/>
</dbReference>
<dbReference type="EMBL" id="CAJNOW010000030">
    <property type="protein sequence ID" value="CAF1212981.1"/>
    <property type="molecule type" value="Genomic_DNA"/>
</dbReference>
<keyword evidence="1" id="KW-0812">Transmembrane</keyword>
<dbReference type="Proteomes" id="UP000663834">
    <property type="component" value="Unassembled WGS sequence"/>
</dbReference>
<comment type="caution">
    <text evidence="4">The sequence shown here is derived from an EMBL/GenBank/DDBJ whole genome shotgun (WGS) entry which is preliminary data.</text>
</comment>
<evidence type="ECO:0000313" key="9">
    <source>
        <dbReference type="EMBL" id="CAF4132753.1"/>
    </source>
</evidence>
<accession>A0A816MR97</accession>
<dbReference type="EMBL" id="CAJNRF010016275">
    <property type="protein sequence ID" value="CAF2191003.1"/>
    <property type="molecule type" value="Genomic_DNA"/>
</dbReference>
<dbReference type="EMBL" id="CAJOBF010004311">
    <property type="protein sequence ID" value="CAF4132753.1"/>
    <property type="molecule type" value="Genomic_DNA"/>
</dbReference>
<feature type="transmembrane region" description="Helical" evidence="1">
    <location>
        <begin position="31"/>
        <end position="59"/>
    </location>
</feature>
<evidence type="ECO:0000313" key="3">
    <source>
        <dbReference type="EMBL" id="CAF1212981.1"/>
    </source>
</evidence>
<proteinExistence type="predicted"/>
<evidence type="ECO:0000313" key="2">
    <source>
        <dbReference type="EMBL" id="CAF0956168.1"/>
    </source>
</evidence>
<keyword evidence="12" id="KW-1185">Reference proteome</keyword>
<keyword evidence="1" id="KW-0472">Membrane</keyword>
<dbReference type="EMBL" id="CAJNRG010000199">
    <property type="protein sequence ID" value="CAF1985378.1"/>
    <property type="molecule type" value="Genomic_DNA"/>
</dbReference>
<evidence type="ECO:0000313" key="7">
    <source>
        <dbReference type="EMBL" id="CAF4025092.1"/>
    </source>
</evidence>
<gene>
    <name evidence="11" type="ORF">BYL167_LOCUS63995</name>
    <name evidence="2" type="ORF">CJN711_LOCUS189</name>
    <name evidence="10" type="ORF">GIL414_LOCUS51375</name>
    <name evidence="3" type="ORF">KQP761_LOCUS426</name>
    <name evidence="5" type="ORF">MBJ925_LOCUS17872</name>
    <name evidence="8" type="ORF">OVN521_LOCUS20411</name>
    <name evidence="7" type="ORF">SMN809_LOCUS13249</name>
    <name evidence="9" type="ORF">UXM345_LOCUS24088</name>
    <name evidence="6" type="ORF">WKI299_LOCUS33973</name>
    <name evidence="4" type="ORF">XDN619_LOCUS2579</name>
</gene>
<dbReference type="EMBL" id="CAJOBJ010173493">
    <property type="protein sequence ID" value="CAF4891831.1"/>
    <property type="molecule type" value="Genomic_DNA"/>
</dbReference>
<dbReference type="Proteomes" id="UP000663824">
    <property type="component" value="Unassembled WGS sequence"/>
</dbReference>
<dbReference type="Proteomes" id="UP000681720">
    <property type="component" value="Unassembled WGS sequence"/>
</dbReference>